<dbReference type="Proteomes" id="UP000829398">
    <property type="component" value="Chromosome 6"/>
</dbReference>
<keyword evidence="2" id="KW-1185">Reference proteome</keyword>
<reference evidence="2" key="1">
    <citation type="journal article" date="2023" name="Hortic. Res.">
        <title>A chromosome-level phased genome enabling allele-level studies in sweet orange: a case study on citrus Huanglongbing tolerance.</title>
        <authorList>
            <person name="Wu B."/>
            <person name="Yu Q."/>
            <person name="Deng Z."/>
            <person name="Duan Y."/>
            <person name="Luo F."/>
            <person name="Gmitter F. Jr."/>
        </authorList>
    </citation>
    <scope>NUCLEOTIDE SEQUENCE [LARGE SCALE GENOMIC DNA]</scope>
    <source>
        <strain evidence="2">cv. Valencia</strain>
    </source>
</reference>
<sequence>MVSTKIDLEKFTGKNDFNTWKVKMEALLITQGLGDALEPITKKEGKEVSSSKTPEMAVEIDKKARSTIILSLGDLVIREVAKEKTAADLWAKLKKIYMTKSLANRLYIKSRMFTLKMAEGSSLDDHIDEFNQVCDTLETIDEGLDDEGKALLLVGSLPQSYSNLVDALMYGRSTLSLDEVKAALNTRGLQEKSENMMHAEGLSVKGKFNKNDGKKKKQKQDKSKSQNKKCFHCNKEGHFKRDCQEFKNKSKERNTDATTVKEEGYESAGVCVATEDLQRDGEAVTEITDVIVGTGEVSTRLWHLRLGHMSVKGLKELEKQGVLGKDKIEELDFCEDYVFGKSTRHSFKHSTRKCIGILDYIHSDLWGPAQTNSLGGNSYFLSIIDDYSRRVWVYVLKHKDQVFSKFKEWKTLVETQIGKKVKKLRIDNGLEFCNQKFNSYCANEGIARHKTVRLTSQQNGLAERMNRTLMDKVRCMLVQAQLPKSLWAETLLTTSYLVNLSPSTALDFKTPFEIWHGKLASYVNLKVFGCPAYAHVNQGKLAPRVLKAYALAASHDIDVDEPKSYVEAIQSSNKSEWQEAMNEKIASLKKNHTWILVEKAGNRRTVGCKWVFRVKEGLTASEPSRHASIRVLLAMIAFNDLELDQLDIKTAFLYGRLQFDEFMLSHGYLRYSFDCCVYYKLISANLYIYLLLYVDDILVACKSREAIEVLKNLLRFEFEMKDLGLLKKILGMEIKRDRSKGIMFLSQEKYMRRVLETFRMTSCKSVMTPITTHFKLSSLQCLKTEEEKLEMTKIPYANAVGCMMYVMVLTRPDISYALSIVSKYMVSPGKEHLRAVKWVLKYLSGTLSHGLVYGKSGIKSEGICGFIDSDFAGDLDRRRSLIGMVKIHTDRNHADMLTKVVTTAKFKVCLDAAESSRYVQVLRCAIIVENLHNRAKLAHVGLDLGPWV</sequence>
<proteinExistence type="predicted"/>
<organism evidence="1 2">
    <name type="scientific">Citrus sinensis</name>
    <name type="common">Sweet orange</name>
    <name type="synonym">Citrus aurantium var. sinensis</name>
    <dbReference type="NCBI Taxonomy" id="2711"/>
    <lineage>
        <taxon>Eukaryota</taxon>
        <taxon>Viridiplantae</taxon>
        <taxon>Streptophyta</taxon>
        <taxon>Embryophyta</taxon>
        <taxon>Tracheophyta</taxon>
        <taxon>Spermatophyta</taxon>
        <taxon>Magnoliopsida</taxon>
        <taxon>eudicotyledons</taxon>
        <taxon>Gunneridae</taxon>
        <taxon>Pentapetalae</taxon>
        <taxon>rosids</taxon>
        <taxon>malvids</taxon>
        <taxon>Sapindales</taxon>
        <taxon>Rutaceae</taxon>
        <taxon>Aurantioideae</taxon>
        <taxon>Citrus</taxon>
    </lineage>
</organism>
<evidence type="ECO:0000313" key="1">
    <source>
        <dbReference type="EMBL" id="KAH9733694.1"/>
    </source>
</evidence>
<accession>A0ACB8JM44</accession>
<gene>
    <name evidence="1" type="ORF">KPL71_017109</name>
</gene>
<comment type="caution">
    <text evidence="1">The sequence shown here is derived from an EMBL/GenBank/DDBJ whole genome shotgun (WGS) entry which is preliminary data.</text>
</comment>
<protein>
    <submittedName>
        <fullName evidence="1">Uncharacterized protein</fullName>
    </submittedName>
</protein>
<dbReference type="EMBL" id="CM039175">
    <property type="protein sequence ID" value="KAH9733694.1"/>
    <property type="molecule type" value="Genomic_DNA"/>
</dbReference>
<evidence type="ECO:0000313" key="2">
    <source>
        <dbReference type="Proteomes" id="UP000829398"/>
    </source>
</evidence>
<name>A0ACB8JM44_CITSI</name>